<dbReference type="InterPro" id="IPR011042">
    <property type="entry name" value="6-blade_b-propeller_TolB-like"/>
</dbReference>
<keyword evidence="1" id="KW-0732">Signal</keyword>
<organism evidence="2 3">
    <name type="scientific">Dictyobacter halimunensis</name>
    <dbReference type="NCBI Taxonomy" id="3026934"/>
    <lineage>
        <taxon>Bacteria</taxon>
        <taxon>Bacillati</taxon>
        <taxon>Chloroflexota</taxon>
        <taxon>Ktedonobacteria</taxon>
        <taxon>Ktedonobacterales</taxon>
        <taxon>Dictyobacteraceae</taxon>
        <taxon>Dictyobacter</taxon>
    </lineage>
</organism>
<dbReference type="EMBL" id="BSRI01000002">
    <property type="protein sequence ID" value="GLV58639.1"/>
    <property type="molecule type" value="Genomic_DNA"/>
</dbReference>
<evidence type="ECO:0000313" key="3">
    <source>
        <dbReference type="Proteomes" id="UP001344906"/>
    </source>
</evidence>
<name>A0ABQ6FYF7_9CHLR</name>
<dbReference type="RefSeq" id="WP_338254919.1">
    <property type="nucleotide sequence ID" value="NZ_BSRI01000002.1"/>
</dbReference>
<dbReference type="Gene3D" id="2.120.10.30">
    <property type="entry name" value="TolB, C-terminal domain"/>
    <property type="match status" value="1"/>
</dbReference>
<accession>A0ABQ6FYF7</accession>
<feature type="chain" id="PRO_5046498003" description="Lipoprotein LpqB beta-propeller domain-containing protein" evidence="1">
    <location>
        <begin position="24"/>
        <end position="472"/>
    </location>
</feature>
<dbReference type="PROSITE" id="PS51257">
    <property type="entry name" value="PROKAR_LIPOPROTEIN"/>
    <property type="match status" value="1"/>
</dbReference>
<dbReference type="Proteomes" id="UP001344906">
    <property type="component" value="Unassembled WGS sequence"/>
</dbReference>
<keyword evidence="3" id="KW-1185">Reference proteome</keyword>
<reference evidence="2 3" key="1">
    <citation type="submission" date="2023-02" db="EMBL/GenBank/DDBJ databases">
        <title>Dictyobacter halimunensis sp. nov., a new member of the class Ktedonobacteria from forest soil in a geothermal area.</title>
        <authorList>
            <person name="Rachmania M.K."/>
            <person name="Ningsih F."/>
            <person name="Sakai Y."/>
            <person name="Yabe S."/>
            <person name="Yokota A."/>
            <person name="Sjamsuridzal W."/>
        </authorList>
    </citation>
    <scope>NUCLEOTIDE SEQUENCE [LARGE SCALE GENOMIC DNA]</scope>
    <source>
        <strain evidence="2 3">S3.2.2.5</strain>
    </source>
</reference>
<evidence type="ECO:0000256" key="1">
    <source>
        <dbReference type="SAM" id="SignalP"/>
    </source>
</evidence>
<protein>
    <recommendedName>
        <fullName evidence="4">Lipoprotein LpqB beta-propeller domain-containing protein</fullName>
    </recommendedName>
</protein>
<sequence>MHYKSVRSLLFCGFLGLIAVLMAACGLQTTGETRATLLSATAQMSSVNTSQSCPAQGQGRMAVMPALTHPQHQSVVYLQHKNATETLSSYDPLTGNKQDLLTFPNDVHNVEAHVSPDGHWVTIVRTMQQGLHYAIQLVRVDGSYAQTLYCSPTGDSLSGALLSPNQRYLVFNERMGQSTPEDALNLLDMKTGKVQTILSSLQPGYPGMAPSQQASVKPSAPVSYQLPQGRMRYANLSMPQPGLPPITAYIPLKWASDSSVYMLGMPVIPGSGSLPHQLYQLLDVKKPVTQQSTNVKSITAPLKQDGCQNYDITPDHRKLICSAYPAFGGDPTVPGVNVEPISGGSLQSLFTAPTGSQVFARASRAQTILFIVNTIPTHVSRLYSINVNGTGLKLLASANATEYYYTSYGNLLDLNSYLPWTNTSRDGKHYAILGSNNSTNITNTLVIGALNGGAPTTVSTVHPDLIVGWTAA</sequence>
<feature type="signal peptide" evidence="1">
    <location>
        <begin position="1"/>
        <end position="23"/>
    </location>
</feature>
<dbReference type="SUPFAM" id="SSF82171">
    <property type="entry name" value="DPP6 N-terminal domain-like"/>
    <property type="match status" value="1"/>
</dbReference>
<gene>
    <name evidence="2" type="ORF">KDH_54690</name>
</gene>
<comment type="caution">
    <text evidence="2">The sequence shown here is derived from an EMBL/GenBank/DDBJ whole genome shotgun (WGS) entry which is preliminary data.</text>
</comment>
<evidence type="ECO:0008006" key="4">
    <source>
        <dbReference type="Google" id="ProtNLM"/>
    </source>
</evidence>
<proteinExistence type="predicted"/>
<evidence type="ECO:0000313" key="2">
    <source>
        <dbReference type="EMBL" id="GLV58639.1"/>
    </source>
</evidence>